<reference evidence="2 3" key="1">
    <citation type="submission" date="2018-08" db="EMBL/GenBank/DDBJ databases">
        <title>Wenzhouxiangella salilacus sp. nov., a novel bacterium isolated from a saline lake in Xinjiang Province, China.</title>
        <authorList>
            <person name="Han S."/>
        </authorList>
    </citation>
    <scope>NUCLEOTIDE SEQUENCE [LARGE SCALE GENOMIC DNA]</scope>
    <source>
        <strain evidence="2 3">XDB06</strain>
    </source>
</reference>
<protein>
    <recommendedName>
        <fullName evidence="4">PEGA domain-containing protein</fullName>
    </recommendedName>
</protein>
<feature type="signal peptide" evidence="1">
    <location>
        <begin position="1"/>
        <end position="19"/>
    </location>
</feature>
<dbReference type="RefSeq" id="WP_116651180.1">
    <property type="nucleotide sequence ID" value="NZ_QUZK01000041.1"/>
</dbReference>
<feature type="chain" id="PRO_5017773700" description="PEGA domain-containing protein" evidence="1">
    <location>
        <begin position="20"/>
        <end position="223"/>
    </location>
</feature>
<evidence type="ECO:0000256" key="1">
    <source>
        <dbReference type="SAM" id="SignalP"/>
    </source>
</evidence>
<evidence type="ECO:0000313" key="2">
    <source>
        <dbReference type="EMBL" id="RFF29946.1"/>
    </source>
</evidence>
<sequence length="223" mass="22950">MSRFSVIFLFVFVSLVAGCASVTTGRHQTISVDAPNCPQASCVLTNSDGTFHVDRTPGTAEVNKSCSGLTVECSKPGYPVAAQQVRAGFQSMTIGNALIGGLIGLGVDAITGAACIYPSMIIVDMDCGGPAESTGIADAAGNADEALAAEEASGIPSYVWDAVYAGYCGDLEHLGDGAEGESYYSATCQAEKKLLTCADETCELSEYRSDPVAEDVVSTESAL</sequence>
<organism evidence="2 3">
    <name type="scientific">Wenzhouxiangella sediminis</name>
    <dbReference type="NCBI Taxonomy" id="1792836"/>
    <lineage>
        <taxon>Bacteria</taxon>
        <taxon>Pseudomonadati</taxon>
        <taxon>Pseudomonadota</taxon>
        <taxon>Gammaproteobacteria</taxon>
        <taxon>Chromatiales</taxon>
        <taxon>Wenzhouxiangellaceae</taxon>
        <taxon>Wenzhouxiangella</taxon>
    </lineage>
</organism>
<evidence type="ECO:0000313" key="3">
    <source>
        <dbReference type="Proteomes" id="UP000260351"/>
    </source>
</evidence>
<evidence type="ECO:0008006" key="4">
    <source>
        <dbReference type="Google" id="ProtNLM"/>
    </source>
</evidence>
<gene>
    <name evidence="2" type="ORF">DZC52_10965</name>
</gene>
<dbReference type="Proteomes" id="UP000260351">
    <property type="component" value="Unassembled WGS sequence"/>
</dbReference>
<dbReference type="EMBL" id="QUZK01000041">
    <property type="protein sequence ID" value="RFF29946.1"/>
    <property type="molecule type" value="Genomic_DNA"/>
</dbReference>
<proteinExistence type="predicted"/>
<accession>A0A3E1K7D5</accession>
<name>A0A3E1K7D5_9GAMM</name>
<keyword evidence="1" id="KW-0732">Signal</keyword>
<comment type="caution">
    <text evidence="2">The sequence shown here is derived from an EMBL/GenBank/DDBJ whole genome shotgun (WGS) entry which is preliminary data.</text>
</comment>
<dbReference type="PROSITE" id="PS51257">
    <property type="entry name" value="PROKAR_LIPOPROTEIN"/>
    <property type="match status" value="1"/>
</dbReference>
<dbReference type="AlphaFoldDB" id="A0A3E1K7D5"/>
<keyword evidence="3" id="KW-1185">Reference proteome</keyword>